<dbReference type="Proteomes" id="UP000095283">
    <property type="component" value="Unplaced"/>
</dbReference>
<proteinExistence type="predicted"/>
<sequence length="122" mass="14157">MSLYTLILNPGLPTNQKQFLIRNRTNHDIMLKITSTVPKAFEFEANKIVVGSHKYTVVNMTYIEKELSTSQQVTLSLKITCFKKSYYYFRIPVAFSITQTKSSSMYLIVHYYNVAIVNLLIF</sequence>
<dbReference type="WBParaSite" id="Hba_11176">
    <property type="protein sequence ID" value="Hba_11176"/>
    <property type="gene ID" value="Hba_11176"/>
</dbReference>
<name>A0A1I7X1A7_HETBA</name>
<evidence type="ECO:0000313" key="2">
    <source>
        <dbReference type="WBParaSite" id="Hba_11176"/>
    </source>
</evidence>
<protein>
    <submittedName>
        <fullName evidence="2">MSP domain-containing protein</fullName>
    </submittedName>
</protein>
<accession>A0A1I7X1A7</accession>
<evidence type="ECO:0000313" key="1">
    <source>
        <dbReference type="Proteomes" id="UP000095283"/>
    </source>
</evidence>
<organism evidence="1 2">
    <name type="scientific">Heterorhabditis bacteriophora</name>
    <name type="common">Entomopathogenic nematode worm</name>
    <dbReference type="NCBI Taxonomy" id="37862"/>
    <lineage>
        <taxon>Eukaryota</taxon>
        <taxon>Metazoa</taxon>
        <taxon>Ecdysozoa</taxon>
        <taxon>Nematoda</taxon>
        <taxon>Chromadorea</taxon>
        <taxon>Rhabditida</taxon>
        <taxon>Rhabditina</taxon>
        <taxon>Rhabditomorpha</taxon>
        <taxon>Strongyloidea</taxon>
        <taxon>Heterorhabditidae</taxon>
        <taxon>Heterorhabditis</taxon>
    </lineage>
</organism>
<reference evidence="2" key="1">
    <citation type="submission" date="2016-11" db="UniProtKB">
        <authorList>
            <consortium name="WormBaseParasite"/>
        </authorList>
    </citation>
    <scope>IDENTIFICATION</scope>
</reference>
<dbReference type="AlphaFoldDB" id="A0A1I7X1A7"/>
<keyword evidence="1" id="KW-1185">Reference proteome</keyword>